<dbReference type="InterPro" id="IPR011037">
    <property type="entry name" value="Pyrv_Knase-like_insert_dom_sf"/>
</dbReference>
<dbReference type="PANTHER" id="PTHR30212:SF2">
    <property type="entry name" value="PROTEIN YIIM"/>
    <property type="match status" value="1"/>
</dbReference>
<evidence type="ECO:0000259" key="1">
    <source>
        <dbReference type="PROSITE" id="PS51340"/>
    </source>
</evidence>
<dbReference type="InterPro" id="IPR005302">
    <property type="entry name" value="MoCF_Sase_C"/>
</dbReference>
<accession>A0A5B7TP42</accession>
<protein>
    <submittedName>
        <fullName evidence="2">MOSC domain-containing protein</fullName>
    </submittedName>
</protein>
<keyword evidence="3" id="KW-1185">Reference proteome</keyword>
<dbReference type="Pfam" id="PF03473">
    <property type="entry name" value="MOSC"/>
    <property type="match status" value="1"/>
</dbReference>
<evidence type="ECO:0000313" key="2">
    <source>
        <dbReference type="EMBL" id="QCX36984.1"/>
    </source>
</evidence>
<dbReference type="GO" id="GO:0030151">
    <property type="term" value="F:molybdenum ion binding"/>
    <property type="evidence" value="ECO:0007669"/>
    <property type="project" value="InterPro"/>
</dbReference>
<sequence length="184" mass="21371">MKIISLNIGEKRTIQWRNKIVETGIFKSPVQEAIYLDTELVKNDAIVDRKHHGGIDKAVYAYGGNHYPYFKELHPNLDWQYGIFGENITFDQLEETKMHVGEIYQLGEVKIQVTKPREPCYKLGIRFNDQSIVKQFWNSTKCGVYFKVLKKGSVTVNDELILLETAYENPTIAEVYHSKKQNNK</sequence>
<dbReference type="GO" id="GO:0030170">
    <property type="term" value="F:pyridoxal phosphate binding"/>
    <property type="evidence" value="ECO:0007669"/>
    <property type="project" value="InterPro"/>
</dbReference>
<dbReference type="Gene3D" id="2.40.33.20">
    <property type="entry name" value="PK beta-barrel domain-like"/>
    <property type="match status" value="1"/>
</dbReference>
<dbReference type="SUPFAM" id="SSF50800">
    <property type="entry name" value="PK beta-barrel domain-like"/>
    <property type="match status" value="1"/>
</dbReference>
<proteinExistence type="predicted"/>
<dbReference type="Proteomes" id="UP000306229">
    <property type="component" value="Chromosome"/>
</dbReference>
<feature type="domain" description="MOSC" evidence="1">
    <location>
        <begin position="28"/>
        <end position="163"/>
    </location>
</feature>
<dbReference type="PROSITE" id="PS51340">
    <property type="entry name" value="MOSC"/>
    <property type="match status" value="1"/>
</dbReference>
<dbReference type="PANTHER" id="PTHR30212">
    <property type="entry name" value="PROTEIN YIIM"/>
    <property type="match status" value="1"/>
</dbReference>
<dbReference type="EMBL" id="CP040749">
    <property type="protein sequence ID" value="QCX36984.1"/>
    <property type="molecule type" value="Genomic_DNA"/>
</dbReference>
<dbReference type="OrthoDB" id="9786134at2"/>
<dbReference type="GO" id="GO:0003824">
    <property type="term" value="F:catalytic activity"/>
    <property type="evidence" value="ECO:0007669"/>
    <property type="project" value="InterPro"/>
</dbReference>
<reference evidence="2 3" key="1">
    <citation type="submission" date="2019-05" db="EMBL/GenBank/DDBJ databases">
        <title>Algicella ahnfeltiae gen. nov., sp. nov., a novel marine bacterium of the family Flavobacteriaceae isolated from a red alga.</title>
        <authorList>
            <person name="Nedashkovskaya O.I."/>
            <person name="Kukhlevskiy A.D."/>
            <person name="Kim S.-G."/>
            <person name="Zhukova N.V."/>
            <person name="Mikhailov V.V."/>
        </authorList>
    </citation>
    <scope>NUCLEOTIDE SEQUENCE [LARGE SCALE GENOMIC DNA]</scope>
    <source>
        <strain evidence="2 3">10Alg115</strain>
    </source>
</reference>
<organism evidence="2 3">
    <name type="scientific">Aureibaculum algae</name>
    <dbReference type="NCBI Taxonomy" id="2584122"/>
    <lineage>
        <taxon>Bacteria</taxon>
        <taxon>Pseudomonadati</taxon>
        <taxon>Bacteroidota</taxon>
        <taxon>Flavobacteriia</taxon>
        <taxon>Flavobacteriales</taxon>
        <taxon>Flavobacteriaceae</taxon>
        <taxon>Aureibaculum</taxon>
    </lineage>
</organism>
<dbReference type="KEGG" id="fbe:FF125_00495"/>
<dbReference type="InterPro" id="IPR052353">
    <property type="entry name" value="Benzoxazolinone_Detox_Enz"/>
</dbReference>
<evidence type="ECO:0000313" key="3">
    <source>
        <dbReference type="Proteomes" id="UP000306229"/>
    </source>
</evidence>
<dbReference type="AlphaFoldDB" id="A0A5B7TP42"/>
<name>A0A5B7TP42_9FLAO</name>
<gene>
    <name evidence="2" type="ORF">FF125_00495</name>
</gene>
<dbReference type="RefSeq" id="WP_138947945.1">
    <property type="nucleotide sequence ID" value="NZ_CP040749.1"/>
</dbReference>